<dbReference type="OrthoDB" id="331602at2759"/>
<evidence type="ECO:0000256" key="6">
    <source>
        <dbReference type="ARBA" id="ARBA00023242"/>
    </source>
</evidence>
<feature type="coiled-coil region" evidence="8">
    <location>
        <begin position="601"/>
        <end position="664"/>
    </location>
</feature>
<keyword evidence="7" id="KW-0131">Cell cycle</keyword>
<dbReference type="AlphaFoldDB" id="A0A136ITR0"/>
<keyword evidence="5" id="KW-0498">Mitosis</keyword>
<proteinExistence type="inferred from homology"/>
<evidence type="ECO:0000256" key="1">
    <source>
        <dbReference type="ARBA" id="ARBA00004123"/>
    </source>
</evidence>
<dbReference type="InterPro" id="IPR008672">
    <property type="entry name" value="Mad1"/>
</dbReference>
<sequence length="774" mass="87633">MSGRFRNSGGSGLPRPGQSTSSMRTSFRASAQQHQLPSYDFIAGPGDSNNGRPSSRQSRRSSMRRSSLESFKENLAPPDAEEYETQRKRIEELRAELSTMRYKMDNYEQEKEMAALQHDNELRDARRKADEDFKRKQEAEGDKGRAQRQFESIQNEFNELRENAGQEKLALEKKARESDDEARLLREQLEDLSAAKEESERLSEKRVSDLEVVIANLRQTVSELEQHNQAGESQMQQLQEQLIEKERTMGDLEADVLRLKAQTGDAETIGVIRRELQDQVHHIRSLEAKTSKQHAELSHLRQIHKAVEVVEEEKRSLQRRLDAAQELEQELSEARMQRQRLEDERLAWTAYLQSASDNDGLMDLDTPEAVARALVEERYNSASLVEQLGQVQPQVAERDEMIKSLESDKQALSEQIEKLKTTSAAPSSVSRALARIERQKNLANKEIEYLRAQIKSFEDEDITFNEGDAEKKQDQRLADLQALVEQYKREVEALHKELSQLETAPPTSSSPNGGPSTGSKRPHDDAENNTQLSEQLGELNRKRRKLADELAKLQKDHQVLLKEHEVTRSRLKAAEAVSKTRVLSLRSNPTSDFEAIKMATLAALKQENKDLLAQLSSVSRRNNGSSSSVAVIPASQLAAAKREVEEAQRETASAKKTALRLKEVWGSKSQEFKEAIFSTLGWTVTFIPNGKMRVESLFYPSVSPDGEHENSIVFDGERGTMKVSGGPQSPFARKIADQIQFWVREKGCIPGFLAALTLEFYEEQQQQAALEGQQ</sequence>
<dbReference type="InParanoid" id="A0A136ITR0"/>
<dbReference type="GO" id="GO:0000776">
    <property type="term" value="C:kinetochore"/>
    <property type="evidence" value="ECO:0007669"/>
    <property type="project" value="TreeGrafter"/>
</dbReference>
<protein>
    <recommendedName>
        <fullName evidence="3">Spindle assembly checkpoint component MAD1</fullName>
    </recommendedName>
</protein>
<feature type="coiled-coil region" evidence="8">
    <location>
        <begin position="529"/>
        <end position="563"/>
    </location>
</feature>
<dbReference type="PANTHER" id="PTHR23168">
    <property type="entry name" value="MITOTIC SPINDLE ASSEMBLY CHECKPOINT PROTEIN MAD1 MITOTIC ARREST DEFICIENT-LIKE PROTEIN 1"/>
    <property type="match status" value="1"/>
</dbReference>
<feature type="compositionally biased region" description="Polar residues" evidence="9">
    <location>
        <begin position="17"/>
        <end position="36"/>
    </location>
</feature>
<evidence type="ECO:0000256" key="3">
    <source>
        <dbReference type="ARBA" id="ARBA00022019"/>
    </source>
</evidence>
<evidence type="ECO:0000256" key="9">
    <source>
        <dbReference type="SAM" id="MobiDB-lite"/>
    </source>
</evidence>
<dbReference type="FunCoup" id="A0A136ITR0">
    <property type="interactions" value="245"/>
</dbReference>
<accession>A0A136ITR0</accession>
<dbReference type="GO" id="GO:0051315">
    <property type="term" value="P:attachment of mitotic spindle microtubules to kinetochore"/>
    <property type="evidence" value="ECO:0007669"/>
    <property type="project" value="TreeGrafter"/>
</dbReference>
<feature type="region of interest" description="Disordered" evidence="9">
    <location>
        <begin position="499"/>
        <end position="528"/>
    </location>
</feature>
<feature type="compositionally biased region" description="Basic and acidic residues" evidence="9">
    <location>
        <begin position="158"/>
        <end position="182"/>
    </location>
</feature>
<dbReference type="GO" id="GO:0007094">
    <property type="term" value="P:mitotic spindle assembly checkpoint signaling"/>
    <property type="evidence" value="ECO:0007669"/>
    <property type="project" value="InterPro"/>
</dbReference>
<dbReference type="Gene3D" id="1.20.5.170">
    <property type="match status" value="1"/>
</dbReference>
<evidence type="ECO:0000256" key="8">
    <source>
        <dbReference type="SAM" id="Coils"/>
    </source>
</evidence>
<gene>
    <name evidence="10" type="ORF">Micbo1qcDRAFT_138636</name>
</gene>
<evidence type="ECO:0000256" key="2">
    <source>
        <dbReference type="ARBA" id="ARBA00008029"/>
    </source>
</evidence>
<keyword evidence="6" id="KW-0539">Nucleus</keyword>
<feature type="compositionally biased region" description="Basic and acidic residues" evidence="9">
    <location>
        <begin position="111"/>
        <end position="145"/>
    </location>
</feature>
<keyword evidence="11" id="KW-1185">Reference proteome</keyword>
<feature type="region of interest" description="Disordered" evidence="9">
    <location>
        <begin position="111"/>
        <end position="182"/>
    </location>
</feature>
<reference evidence="11" key="1">
    <citation type="submission" date="2016-02" db="EMBL/GenBank/DDBJ databases">
        <title>Draft genome sequence of Microdochium bolleyi, a fungal endophyte of beachgrass.</title>
        <authorList>
            <consortium name="DOE Joint Genome Institute"/>
            <person name="David A.S."/>
            <person name="May G."/>
            <person name="Haridas S."/>
            <person name="Lim J."/>
            <person name="Wang M."/>
            <person name="Labutti K."/>
            <person name="Lipzen A."/>
            <person name="Barry K."/>
            <person name="Grigoriev I.V."/>
        </authorList>
    </citation>
    <scope>NUCLEOTIDE SEQUENCE [LARGE SCALE GENOMIC DNA]</scope>
    <source>
        <strain evidence="11">J235TASD1</strain>
    </source>
</reference>
<dbReference type="SUPFAM" id="SSF75704">
    <property type="entry name" value="Mitotic arrest deficient-like 1, Mad1"/>
    <property type="match status" value="1"/>
</dbReference>
<comment type="subcellular location">
    <subcellularLocation>
        <location evidence="1">Nucleus</location>
    </subcellularLocation>
</comment>
<evidence type="ECO:0000256" key="7">
    <source>
        <dbReference type="ARBA" id="ARBA00023306"/>
    </source>
</evidence>
<dbReference type="STRING" id="196109.A0A136ITR0"/>
<dbReference type="GO" id="GO:0072686">
    <property type="term" value="C:mitotic spindle"/>
    <property type="evidence" value="ECO:0007669"/>
    <property type="project" value="TreeGrafter"/>
</dbReference>
<comment type="similarity">
    <text evidence="2">Belongs to the MAD1 family.</text>
</comment>
<keyword evidence="8" id="KW-0175">Coiled coil</keyword>
<dbReference type="Pfam" id="PF05557">
    <property type="entry name" value="MAD"/>
    <property type="match status" value="1"/>
</dbReference>
<dbReference type="Gene3D" id="6.10.250.90">
    <property type="match status" value="1"/>
</dbReference>
<evidence type="ECO:0000256" key="4">
    <source>
        <dbReference type="ARBA" id="ARBA00022618"/>
    </source>
</evidence>
<feature type="region of interest" description="Disordered" evidence="9">
    <location>
        <begin position="1"/>
        <end position="87"/>
    </location>
</feature>
<dbReference type="Proteomes" id="UP000070501">
    <property type="component" value="Unassembled WGS sequence"/>
</dbReference>
<evidence type="ECO:0000256" key="5">
    <source>
        <dbReference type="ARBA" id="ARBA00022776"/>
    </source>
</evidence>
<organism evidence="10 11">
    <name type="scientific">Microdochium bolleyi</name>
    <dbReference type="NCBI Taxonomy" id="196109"/>
    <lineage>
        <taxon>Eukaryota</taxon>
        <taxon>Fungi</taxon>
        <taxon>Dikarya</taxon>
        <taxon>Ascomycota</taxon>
        <taxon>Pezizomycotina</taxon>
        <taxon>Sordariomycetes</taxon>
        <taxon>Xylariomycetidae</taxon>
        <taxon>Xylariales</taxon>
        <taxon>Microdochiaceae</taxon>
        <taxon>Microdochium</taxon>
    </lineage>
</organism>
<name>A0A136ITR0_9PEZI</name>
<dbReference type="PANTHER" id="PTHR23168:SF0">
    <property type="entry name" value="MITOTIC SPINDLE ASSEMBLY CHECKPOINT PROTEIN MAD1"/>
    <property type="match status" value="1"/>
</dbReference>
<feature type="compositionally biased region" description="Low complexity" evidence="9">
    <location>
        <begin position="503"/>
        <end position="519"/>
    </location>
</feature>
<evidence type="ECO:0000313" key="11">
    <source>
        <dbReference type="Proteomes" id="UP000070501"/>
    </source>
</evidence>
<dbReference type="GO" id="GO:0051301">
    <property type="term" value="P:cell division"/>
    <property type="evidence" value="ECO:0007669"/>
    <property type="project" value="UniProtKB-KW"/>
</dbReference>
<evidence type="ECO:0000313" key="10">
    <source>
        <dbReference type="EMBL" id="KXJ88261.1"/>
    </source>
</evidence>
<keyword evidence="4" id="KW-0132">Cell division</keyword>
<dbReference type="Gene3D" id="3.30.457.60">
    <property type="match status" value="1"/>
</dbReference>
<dbReference type="EMBL" id="KQ964259">
    <property type="protein sequence ID" value="KXJ88261.1"/>
    <property type="molecule type" value="Genomic_DNA"/>
</dbReference>
<dbReference type="GO" id="GO:0005635">
    <property type="term" value="C:nuclear envelope"/>
    <property type="evidence" value="ECO:0007669"/>
    <property type="project" value="TreeGrafter"/>
</dbReference>
<feature type="coiled-coil region" evidence="8">
    <location>
        <begin position="300"/>
        <end position="344"/>
    </location>
</feature>